<dbReference type="Gene3D" id="3.40.710.10">
    <property type="entry name" value="DD-peptidase/beta-lactamase superfamily"/>
    <property type="match status" value="1"/>
</dbReference>
<dbReference type="GO" id="GO:0009252">
    <property type="term" value="P:peptidoglycan biosynthetic process"/>
    <property type="evidence" value="ECO:0007669"/>
    <property type="project" value="UniProtKB-UniPathway"/>
</dbReference>
<keyword evidence="8" id="KW-0378">Hydrolase</keyword>
<dbReference type="EC" id="3.4.16.4" evidence="4"/>
<dbReference type="STRING" id="586416.GZ22_08685"/>
<dbReference type="PANTHER" id="PTHR21581:SF6">
    <property type="entry name" value="TRAFFICKING PROTEIN PARTICLE COMPLEX SUBUNIT 12"/>
    <property type="match status" value="1"/>
</dbReference>
<keyword evidence="7 16" id="KW-0732">Signal</keyword>
<comment type="catalytic activity">
    <reaction evidence="12">
        <text>Preferential cleavage: (Ac)2-L-Lys-D-Ala-|-D-Ala. Also transpeptidation of peptidyl-alanyl moieties that are N-acyl substituents of D-alanine.</text>
        <dbReference type="EC" id="3.4.16.4"/>
    </reaction>
</comment>
<dbReference type="GO" id="GO:0009002">
    <property type="term" value="F:serine-type D-Ala-D-Ala carboxypeptidase activity"/>
    <property type="evidence" value="ECO:0007669"/>
    <property type="project" value="UniProtKB-EC"/>
</dbReference>
<dbReference type="InterPro" id="IPR012907">
    <property type="entry name" value="Peptidase_S11_C"/>
</dbReference>
<evidence type="ECO:0000256" key="11">
    <source>
        <dbReference type="ARBA" id="ARBA00023316"/>
    </source>
</evidence>
<feature type="chain" id="PRO_5013216288" description="serine-type D-Ala-D-Ala carboxypeptidase" evidence="16">
    <location>
        <begin position="27"/>
        <end position="386"/>
    </location>
</feature>
<dbReference type="Pfam" id="PF00768">
    <property type="entry name" value="Peptidase_S11"/>
    <property type="match status" value="1"/>
</dbReference>
<evidence type="ECO:0000259" key="17">
    <source>
        <dbReference type="SMART" id="SM00936"/>
    </source>
</evidence>
<dbReference type="InterPro" id="IPR018044">
    <property type="entry name" value="Peptidase_S11"/>
</dbReference>
<evidence type="ECO:0000313" key="18">
    <source>
        <dbReference type="EMBL" id="SNZ10475.1"/>
    </source>
</evidence>
<dbReference type="SUPFAM" id="SSF69189">
    <property type="entry name" value="Penicillin-binding protein associated domain"/>
    <property type="match status" value="1"/>
</dbReference>
<proteinExistence type="inferred from homology"/>
<evidence type="ECO:0000256" key="9">
    <source>
        <dbReference type="ARBA" id="ARBA00022960"/>
    </source>
</evidence>
<dbReference type="EMBL" id="OBEK01000002">
    <property type="protein sequence ID" value="SNZ10475.1"/>
    <property type="molecule type" value="Genomic_DNA"/>
</dbReference>
<dbReference type="GO" id="GO:0008360">
    <property type="term" value="P:regulation of cell shape"/>
    <property type="evidence" value="ECO:0007669"/>
    <property type="project" value="UniProtKB-KW"/>
</dbReference>
<feature type="active site" description="Acyl-ester intermediate" evidence="13">
    <location>
        <position position="61"/>
    </location>
</feature>
<evidence type="ECO:0000256" key="5">
    <source>
        <dbReference type="ARBA" id="ARBA00022645"/>
    </source>
</evidence>
<keyword evidence="10" id="KW-0573">Peptidoglycan synthesis</keyword>
<evidence type="ECO:0000256" key="7">
    <source>
        <dbReference type="ARBA" id="ARBA00022729"/>
    </source>
</evidence>
<dbReference type="PANTHER" id="PTHR21581">
    <property type="entry name" value="D-ALANYL-D-ALANINE CARBOXYPEPTIDASE"/>
    <property type="match status" value="1"/>
</dbReference>
<dbReference type="SUPFAM" id="SSF56601">
    <property type="entry name" value="beta-lactamase/transpeptidase-like"/>
    <property type="match status" value="1"/>
</dbReference>
<dbReference type="Pfam" id="PF07943">
    <property type="entry name" value="PBP5_C"/>
    <property type="match status" value="1"/>
</dbReference>
<evidence type="ECO:0000256" key="14">
    <source>
        <dbReference type="PIRSR" id="PIRSR618044-2"/>
    </source>
</evidence>
<comment type="function">
    <text evidence="1">Removes C-terminal D-alanyl residues from sugar-peptide cell wall precursors.</text>
</comment>
<dbReference type="InterPro" id="IPR012338">
    <property type="entry name" value="Beta-lactam/transpept-like"/>
</dbReference>
<dbReference type="RefSeq" id="WP_097041242.1">
    <property type="nucleotide sequence ID" value="NZ_OBEK01000002.1"/>
</dbReference>
<reference evidence="19" key="1">
    <citation type="submission" date="2017-09" db="EMBL/GenBank/DDBJ databases">
        <authorList>
            <person name="Varghese N."/>
            <person name="Submissions S."/>
        </authorList>
    </citation>
    <scope>NUCLEOTIDE SEQUENCE [LARGE SCALE GENOMIC DNA]</scope>
    <source>
        <strain evidence="19">CGMCC 1.8913</strain>
    </source>
</reference>
<keyword evidence="6" id="KW-0645">Protease</keyword>
<keyword evidence="5 18" id="KW-0121">Carboxypeptidase</keyword>
<evidence type="ECO:0000256" key="3">
    <source>
        <dbReference type="ARBA" id="ARBA00007164"/>
    </source>
</evidence>
<dbReference type="InterPro" id="IPR015956">
    <property type="entry name" value="Peniciliin-bd_prot_C_sf"/>
</dbReference>
<keyword evidence="11" id="KW-0961">Cell wall biogenesis/degradation</keyword>
<evidence type="ECO:0000256" key="12">
    <source>
        <dbReference type="ARBA" id="ARBA00034000"/>
    </source>
</evidence>
<feature type="signal peptide" evidence="16">
    <location>
        <begin position="1"/>
        <end position="26"/>
    </location>
</feature>
<dbReference type="Gene3D" id="2.60.410.10">
    <property type="entry name" value="D-Ala-D-Ala carboxypeptidase, C-terminal domain"/>
    <property type="match status" value="1"/>
</dbReference>
<keyword evidence="19" id="KW-1185">Reference proteome</keyword>
<dbReference type="AlphaFoldDB" id="A0A285NLZ0"/>
<sequence>MKKMSLVSMLLAFVISIAAVPPHVFAEKEKEETVRSSILIERDTGQVLSGENMEKELPPASMTKIMTMLLIMEEIEAGKLHYEDKVRASEYAASMGGSQIFLEAGEEMTVKDLLKGIAVASGNDASVAMAEKIAGTEDAFVKKMNEKARELGLSHTKFQNATGLPATDHYSTAKDMAMMARALLGHEEITEFTGIYEDYLRQDSEDPFWLVNTNKLVKFYPGVDGLKTGFTKEAKYCLTATAKKDGMRVIAVVMGAETPKQRNNEVSRMLDYGFNQYAVKQLYKENQVVAKLDKLKAARQDVPIMTEEPVSLLQKKGEELGELETKIIYKNDISLPLKTGEQVGILEVRSGDKLISSTPLVMKEDVPTASYWLLMKRSFDDMVKFR</sequence>
<evidence type="ECO:0000256" key="8">
    <source>
        <dbReference type="ARBA" id="ARBA00022801"/>
    </source>
</evidence>
<feature type="binding site" evidence="14">
    <location>
        <position position="227"/>
    </location>
    <ligand>
        <name>substrate</name>
    </ligand>
</feature>
<dbReference type="SMART" id="SM00936">
    <property type="entry name" value="PBP5_C"/>
    <property type="match status" value="1"/>
</dbReference>
<evidence type="ECO:0000256" key="4">
    <source>
        <dbReference type="ARBA" id="ARBA00012448"/>
    </source>
</evidence>
<gene>
    <name evidence="18" type="ORF">SAMN05421503_1761</name>
</gene>
<protein>
    <recommendedName>
        <fullName evidence="4">serine-type D-Ala-D-Ala carboxypeptidase</fullName>
        <ecNumber evidence="4">3.4.16.4</ecNumber>
    </recommendedName>
</protein>
<organism evidence="18 19">
    <name type="scientific">Terribacillus aidingensis</name>
    <dbReference type="NCBI Taxonomy" id="586416"/>
    <lineage>
        <taxon>Bacteria</taxon>
        <taxon>Bacillati</taxon>
        <taxon>Bacillota</taxon>
        <taxon>Bacilli</taxon>
        <taxon>Bacillales</taxon>
        <taxon>Bacillaceae</taxon>
        <taxon>Terribacillus</taxon>
    </lineage>
</organism>
<dbReference type="GO" id="GO:0071555">
    <property type="term" value="P:cell wall organization"/>
    <property type="evidence" value="ECO:0007669"/>
    <property type="project" value="UniProtKB-KW"/>
</dbReference>
<evidence type="ECO:0000256" key="16">
    <source>
        <dbReference type="SAM" id="SignalP"/>
    </source>
</evidence>
<evidence type="ECO:0000256" key="2">
    <source>
        <dbReference type="ARBA" id="ARBA00004752"/>
    </source>
</evidence>
<keyword evidence="9" id="KW-0133">Cell shape</keyword>
<dbReference type="Proteomes" id="UP000219356">
    <property type="component" value="Unassembled WGS sequence"/>
</dbReference>
<evidence type="ECO:0000256" key="10">
    <source>
        <dbReference type="ARBA" id="ARBA00022984"/>
    </source>
</evidence>
<comment type="pathway">
    <text evidence="2">Cell wall biogenesis; peptidoglycan biosynthesis.</text>
</comment>
<evidence type="ECO:0000313" key="19">
    <source>
        <dbReference type="Proteomes" id="UP000219356"/>
    </source>
</evidence>
<dbReference type="PRINTS" id="PR00725">
    <property type="entry name" value="DADACBPTASE1"/>
</dbReference>
<dbReference type="InterPro" id="IPR001967">
    <property type="entry name" value="Peptidase_S11_N"/>
</dbReference>
<dbReference type="UniPathway" id="UPA00219"/>
<dbReference type="OrthoDB" id="9791132at2"/>
<evidence type="ECO:0000256" key="13">
    <source>
        <dbReference type="PIRSR" id="PIRSR618044-1"/>
    </source>
</evidence>
<dbReference type="InterPro" id="IPR037167">
    <property type="entry name" value="Peptidase_S11_C_sf"/>
</dbReference>
<feature type="active site" description="Acyl-ester intermediate" evidence="13">
    <location>
        <position position="64"/>
    </location>
</feature>
<name>A0A285NLZ0_9BACI</name>
<evidence type="ECO:0000256" key="15">
    <source>
        <dbReference type="RuleBase" id="RU004016"/>
    </source>
</evidence>
<evidence type="ECO:0000256" key="6">
    <source>
        <dbReference type="ARBA" id="ARBA00022670"/>
    </source>
</evidence>
<comment type="similarity">
    <text evidence="3 15">Belongs to the peptidase S11 family.</text>
</comment>
<dbReference type="GO" id="GO:0006508">
    <property type="term" value="P:proteolysis"/>
    <property type="evidence" value="ECO:0007669"/>
    <property type="project" value="UniProtKB-KW"/>
</dbReference>
<feature type="domain" description="Peptidase S11 D-Ala-D-Ala carboxypeptidase A C-terminal" evidence="17">
    <location>
        <begin position="277"/>
        <end position="368"/>
    </location>
</feature>
<evidence type="ECO:0000256" key="1">
    <source>
        <dbReference type="ARBA" id="ARBA00003217"/>
    </source>
</evidence>
<accession>A0A285NLZ0</accession>
<feature type="active site" evidence="13">
    <location>
        <position position="121"/>
    </location>
</feature>